<gene>
    <name evidence="2" type="ORF">J2S59_003869</name>
</gene>
<evidence type="ECO:0000313" key="3">
    <source>
        <dbReference type="Proteomes" id="UP001240447"/>
    </source>
</evidence>
<reference evidence="2 3" key="1">
    <citation type="submission" date="2023-07" db="EMBL/GenBank/DDBJ databases">
        <title>Sequencing the genomes of 1000 actinobacteria strains.</title>
        <authorList>
            <person name="Klenk H.-P."/>
        </authorList>
    </citation>
    <scope>NUCLEOTIDE SEQUENCE [LARGE SCALE GENOMIC DNA]</scope>
    <source>
        <strain evidence="2 3">GD13</strain>
    </source>
</reference>
<proteinExistence type="predicted"/>
<evidence type="ECO:0000256" key="1">
    <source>
        <dbReference type="SAM" id="MobiDB-lite"/>
    </source>
</evidence>
<dbReference type="Proteomes" id="UP001240447">
    <property type="component" value="Unassembled WGS sequence"/>
</dbReference>
<evidence type="ECO:0000313" key="2">
    <source>
        <dbReference type="EMBL" id="MDP9824060.1"/>
    </source>
</evidence>
<feature type="compositionally biased region" description="Low complexity" evidence="1">
    <location>
        <begin position="1"/>
        <end position="14"/>
    </location>
</feature>
<name>A0ABT9NW59_9ACTN</name>
<protein>
    <submittedName>
        <fullName evidence="2">Uncharacterized protein</fullName>
    </submittedName>
</protein>
<sequence>MVLGDLVGTTTVTTQGPHRRLRHDAKSGDFNLATNGDHYLATSGDFFMATDTRL</sequence>
<organism evidence="2 3">
    <name type="scientific">Nocardioides massiliensis</name>
    <dbReference type="NCBI Taxonomy" id="1325935"/>
    <lineage>
        <taxon>Bacteria</taxon>
        <taxon>Bacillati</taxon>
        <taxon>Actinomycetota</taxon>
        <taxon>Actinomycetes</taxon>
        <taxon>Propionibacteriales</taxon>
        <taxon>Nocardioidaceae</taxon>
        <taxon>Nocardioides</taxon>
    </lineage>
</organism>
<comment type="caution">
    <text evidence="2">The sequence shown here is derived from an EMBL/GenBank/DDBJ whole genome shotgun (WGS) entry which is preliminary data.</text>
</comment>
<keyword evidence="3" id="KW-1185">Reference proteome</keyword>
<accession>A0ABT9NW59</accession>
<dbReference type="EMBL" id="JAUSQM010000001">
    <property type="protein sequence ID" value="MDP9824060.1"/>
    <property type="molecule type" value="Genomic_DNA"/>
</dbReference>
<feature type="region of interest" description="Disordered" evidence="1">
    <location>
        <begin position="1"/>
        <end position="23"/>
    </location>
</feature>